<keyword evidence="7 10" id="KW-1133">Transmembrane helix</keyword>
<evidence type="ECO:0000256" key="5">
    <source>
        <dbReference type="ARBA" id="ARBA00022879"/>
    </source>
</evidence>
<dbReference type="Pfam" id="PF04639">
    <property type="entry name" value="Baculo_E56"/>
    <property type="match status" value="1"/>
</dbReference>
<reference evidence="11 12" key="1">
    <citation type="journal article" date="2001" name="J. Virol.">
        <title>Genome sequence of a baculovirus pathogenic for Culex nigripalpus.</title>
        <authorList>
            <person name="Afonso C.L."/>
            <person name="Tulman E.R."/>
            <person name="Lu Z."/>
            <person name="Balinsky C.A."/>
            <person name="Moser B.A."/>
            <person name="Becnel J.J."/>
            <person name="Rock D.L."/>
            <person name="Kutish G.F."/>
        </authorList>
    </citation>
    <scope>NUCLEOTIDE SEQUENCE [LARGE SCALE GENOMIC DNA]</scope>
    <source>
        <strain evidence="12">Isolate Florida/1997</strain>
    </source>
</reference>
<keyword evidence="4" id="KW-0946">Virion</keyword>
<dbReference type="GO" id="GO:0019031">
    <property type="term" value="C:viral envelope"/>
    <property type="evidence" value="ECO:0007669"/>
    <property type="project" value="UniProtKB-KW"/>
</dbReference>
<feature type="transmembrane region" description="Helical" evidence="10">
    <location>
        <begin position="328"/>
        <end position="349"/>
    </location>
</feature>
<evidence type="ECO:0000313" key="11">
    <source>
        <dbReference type="EMBL" id="AAK94180.1"/>
    </source>
</evidence>
<evidence type="ECO:0000256" key="10">
    <source>
        <dbReference type="SAM" id="Phobius"/>
    </source>
</evidence>
<evidence type="ECO:0000256" key="3">
    <source>
        <dbReference type="ARBA" id="ARBA00022692"/>
    </source>
</evidence>
<name>Q919H5_NPVCO</name>
<evidence type="ECO:0000256" key="6">
    <source>
        <dbReference type="ARBA" id="ARBA00022921"/>
    </source>
</evidence>
<dbReference type="KEGG" id="vg:921880"/>
<keyword evidence="5 11" id="KW-0261">Viral envelope protein</keyword>
<keyword evidence="6" id="KW-0426">Late protein</keyword>
<evidence type="ECO:0000256" key="4">
    <source>
        <dbReference type="ARBA" id="ARBA00022844"/>
    </source>
</evidence>
<dbReference type="GO" id="GO:0055036">
    <property type="term" value="C:virion membrane"/>
    <property type="evidence" value="ECO:0007669"/>
    <property type="project" value="UniProtKB-SubCell"/>
</dbReference>
<organism evidence="11 12">
    <name type="scientific">Culex nigripalpus nucleopolyhedrovirus (isolate Florida/1997)</name>
    <name type="common">CuniNPV</name>
    <dbReference type="NCBI Taxonomy" id="645993"/>
    <lineage>
        <taxon>Viruses</taxon>
        <taxon>Viruses incertae sedis</taxon>
        <taxon>Naldaviricetes</taxon>
        <taxon>Lefavirales</taxon>
        <taxon>Baculoviridae</taxon>
        <taxon>Deltabaculovirus</taxon>
    </lineage>
</organism>
<keyword evidence="8 10" id="KW-0472">Membrane</keyword>
<dbReference type="InterPro" id="IPR006733">
    <property type="entry name" value="Baculo_ODV-E56"/>
</dbReference>
<dbReference type="GeneID" id="921880"/>
<evidence type="ECO:0000256" key="9">
    <source>
        <dbReference type="ARBA" id="ARBA00023180"/>
    </source>
</evidence>
<proteinExistence type="inferred from homology"/>
<keyword evidence="3 10" id="KW-0812">Transmembrane</keyword>
<accession>Q919H5</accession>
<evidence type="ECO:0000256" key="2">
    <source>
        <dbReference type="ARBA" id="ARBA00008534"/>
    </source>
</evidence>
<evidence type="ECO:0000256" key="1">
    <source>
        <dbReference type="ARBA" id="ARBA00004182"/>
    </source>
</evidence>
<protein>
    <submittedName>
        <fullName evidence="11">CUN102 putative odv-e56 envelope protein, similar to AcMNPV ORF148</fullName>
    </submittedName>
</protein>
<evidence type="ECO:0000256" key="7">
    <source>
        <dbReference type="ARBA" id="ARBA00022989"/>
    </source>
</evidence>
<dbReference type="EMBL" id="AF403738">
    <property type="protein sequence ID" value="AAK94180.1"/>
    <property type="molecule type" value="Genomic_DNA"/>
</dbReference>
<sequence>MASKLFGPLRVMGHVVDRSALAMDRFRTAFRAVKNDNAPLQRIFDLPIREVPTVSRNGDQLYEPHLVMRPDEPTMPMREFDTGLRRGDQQVLNRLRMTSSERAGLNNIRGNSLPDNLYQAVRADEAAIRVRDPNLANARTEQEITDALARHPRLRDRLTAGGVIKGAGVSLVIVGGALLAAELYQYLNRMGGAFIEQREADGSVVRHYLLWRSCGMDPSVVSLEEVFPGESGDPIYDSVGEAQAICSGYNKSVERSVCRQADVLAEPSSQQFLDARTLPENAHIYCVEPGTLGRLVADLGLADLVDAVGGSVSGSSGNSSGKSSGNPLILISAFVVLIIIIFVVVFGYSRTRRNSDADRTI</sequence>
<keyword evidence="12" id="KW-1185">Reference proteome</keyword>
<organismHost>
    <name type="scientific">Culex nigripalpus</name>
    <dbReference type="NCBI Taxonomy" id="42429"/>
</organismHost>
<comment type="subcellular location">
    <subcellularLocation>
        <location evidence="1">Virion membrane</location>
    </subcellularLocation>
</comment>
<dbReference type="Proteomes" id="UP000006635">
    <property type="component" value="Segment"/>
</dbReference>
<evidence type="ECO:0000256" key="8">
    <source>
        <dbReference type="ARBA" id="ARBA00023136"/>
    </source>
</evidence>
<keyword evidence="9" id="KW-0325">Glycoprotein</keyword>
<evidence type="ECO:0000313" key="12">
    <source>
        <dbReference type="Proteomes" id="UP000006635"/>
    </source>
</evidence>
<gene>
    <name evidence="11" type="primary">CUN102</name>
</gene>
<dbReference type="RefSeq" id="NP_203406.1">
    <property type="nucleotide sequence ID" value="NC_003084.1"/>
</dbReference>
<comment type="similarity">
    <text evidence="2">Belongs to the baculoviridae E56 family.</text>
</comment>